<comment type="similarity">
    <text evidence="1 4">Belongs to the short-chain dehydrogenases/reductases (SDR) family.</text>
</comment>
<evidence type="ECO:0000256" key="3">
    <source>
        <dbReference type="ARBA" id="ARBA00023002"/>
    </source>
</evidence>
<dbReference type="GeneID" id="67183387"/>
<dbReference type="InterPro" id="IPR036291">
    <property type="entry name" value="NAD(P)-bd_dom_sf"/>
</dbReference>
<evidence type="ECO:0000313" key="5">
    <source>
        <dbReference type="EMBL" id="ADN77369.1"/>
    </source>
</evidence>
<dbReference type="SUPFAM" id="SSF51735">
    <property type="entry name" value="NAD(P)-binding Rossmann-fold domains"/>
    <property type="match status" value="1"/>
</dbReference>
<accession>E1SV69</accession>
<keyword evidence="2" id="KW-0521">NADP</keyword>
<dbReference type="Pfam" id="PF00106">
    <property type="entry name" value="adh_short"/>
    <property type="match status" value="1"/>
</dbReference>
<keyword evidence="3" id="KW-0560">Oxidoreductase</keyword>
<dbReference type="AlphaFoldDB" id="E1SV69"/>
<dbReference type="HOGENOM" id="CLU_010194_2_1_6"/>
<dbReference type="Gene3D" id="3.40.50.720">
    <property type="entry name" value="NAD(P)-binding Rossmann-like Domain"/>
    <property type="match status" value="1"/>
</dbReference>
<dbReference type="PANTHER" id="PTHR43391:SF14">
    <property type="entry name" value="DEHYDROGENASE_REDUCTASE SDR FAMILY PROTEIN 7-LIKE"/>
    <property type="match status" value="1"/>
</dbReference>
<dbReference type="OrthoDB" id="4690547at2"/>
<dbReference type="eggNOG" id="COG0300">
    <property type="taxonomic scope" value="Bacteria"/>
</dbReference>
<evidence type="ECO:0000256" key="2">
    <source>
        <dbReference type="ARBA" id="ARBA00022857"/>
    </source>
</evidence>
<gene>
    <name evidence="5" type="ordered locus">Fbal_3170</name>
</gene>
<dbReference type="STRING" id="550540.Fbal_3170"/>
<evidence type="ECO:0000313" key="6">
    <source>
        <dbReference type="Proteomes" id="UP000006683"/>
    </source>
</evidence>
<dbReference type="KEGG" id="fbl:Fbal_3170"/>
<name>E1SV69_FERBD</name>
<evidence type="ECO:0000256" key="1">
    <source>
        <dbReference type="ARBA" id="ARBA00006484"/>
    </source>
</evidence>
<dbReference type="PANTHER" id="PTHR43391">
    <property type="entry name" value="RETINOL DEHYDROGENASE-RELATED"/>
    <property type="match status" value="1"/>
</dbReference>
<evidence type="ECO:0000256" key="4">
    <source>
        <dbReference type="RuleBase" id="RU000363"/>
    </source>
</evidence>
<dbReference type="PRINTS" id="PR00080">
    <property type="entry name" value="SDRFAMILY"/>
</dbReference>
<sequence>MRVFISGGASGLGRALALYWAAEGARVAIGDVQDGTAVVAEIKERGGEGCFLPCDVTDEASLAAVASELRQRWEGLDLLVCNAGVATAGTLEQESLAQWQWVFDINLFGVVRSCRALVPLLSEGGQVLNIASQAGLNPMPKMGSYSAVKAAVVSFSETLALELADRGIHVSVACPAFFKTNLDKGLRSADPAMTAILHKLFAKAPLSAEQVAASIADGVARRAPLILPHQSGRRAFWLMRLLPRQRYRALMLRQTAKLRRARA</sequence>
<dbReference type="RefSeq" id="WP_013346675.1">
    <property type="nucleotide sequence ID" value="NC_014541.1"/>
</dbReference>
<dbReference type="NCBIfam" id="NF004196">
    <property type="entry name" value="PRK05650.1"/>
    <property type="match status" value="1"/>
</dbReference>
<protein>
    <submittedName>
        <fullName evidence="5">Short-chain dehydrogenase/reductase SDR</fullName>
    </submittedName>
</protein>
<proteinExistence type="inferred from homology"/>
<dbReference type="EMBL" id="CP002209">
    <property type="protein sequence ID" value="ADN77369.1"/>
    <property type="molecule type" value="Genomic_DNA"/>
</dbReference>
<dbReference type="Proteomes" id="UP000006683">
    <property type="component" value="Chromosome"/>
</dbReference>
<organism evidence="5 6">
    <name type="scientific">Ferrimonas balearica (strain DSM 9799 / CCM 4581 / KCTC 23876 / PAT)</name>
    <dbReference type="NCBI Taxonomy" id="550540"/>
    <lineage>
        <taxon>Bacteria</taxon>
        <taxon>Pseudomonadati</taxon>
        <taxon>Pseudomonadota</taxon>
        <taxon>Gammaproteobacteria</taxon>
        <taxon>Alteromonadales</taxon>
        <taxon>Ferrimonadaceae</taxon>
        <taxon>Ferrimonas</taxon>
    </lineage>
</organism>
<reference evidence="5 6" key="1">
    <citation type="journal article" date="2010" name="Stand. Genomic Sci.">
        <title>Complete genome sequence of Ferrimonas balearica type strain (PAT).</title>
        <authorList>
            <person name="Nolan M."/>
            <person name="Sikorski J."/>
            <person name="Davenport K."/>
            <person name="Lucas S."/>
            <person name="Glavina Del Rio T."/>
            <person name="Tice H."/>
            <person name="Cheng J."/>
            <person name="Goodwin L."/>
            <person name="Pitluck S."/>
            <person name="Liolios K."/>
            <person name="Ivanova N."/>
            <person name="Mavromatis K."/>
            <person name="Ovchinnikova G."/>
            <person name="Pati A."/>
            <person name="Chen A."/>
            <person name="Palaniappan K."/>
            <person name="Land M."/>
            <person name="Hauser L."/>
            <person name="Chang Y."/>
            <person name="Jeffries C."/>
            <person name="Tapia R."/>
            <person name="Brettin T."/>
            <person name="Detter J."/>
            <person name="Han C."/>
            <person name="Yasawong M."/>
            <person name="Rohde M."/>
            <person name="Tindall B."/>
            <person name="Goker M."/>
            <person name="Woyke T."/>
            <person name="Bristow J."/>
            <person name="Eisen J."/>
            <person name="Markowitz V."/>
            <person name="Hugenholtz P."/>
            <person name="Kyrpides N."/>
            <person name="Klenk H."/>
            <person name="Lapidus A."/>
        </authorList>
    </citation>
    <scope>NUCLEOTIDE SEQUENCE [LARGE SCALE GENOMIC DNA]</scope>
    <source>
        <strain evidence="6">DSM 9799 / CCM 4581 / KCTC 23876 / PAT</strain>
    </source>
</reference>
<dbReference type="PRINTS" id="PR00081">
    <property type="entry name" value="GDHRDH"/>
</dbReference>
<dbReference type="InterPro" id="IPR002347">
    <property type="entry name" value="SDR_fam"/>
</dbReference>
<keyword evidence="6" id="KW-1185">Reference proteome</keyword>
<dbReference type="CDD" id="cd05233">
    <property type="entry name" value="SDR_c"/>
    <property type="match status" value="1"/>
</dbReference>
<dbReference type="GO" id="GO:0016491">
    <property type="term" value="F:oxidoreductase activity"/>
    <property type="evidence" value="ECO:0007669"/>
    <property type="project" value="UniProtKB-KW"/>
</dbReference>